<protein>
    <submittedName>
        <fullName evidence="1">Uncharacterized protein</fullName>
    </submittedName>
</protein>
<dbReference type="Proteomes" id="UP001168821">
    <property type="component" value="Unassembled WGS sequence"/>
</dbReference>
<accession>A0AA38HZE0</accession>
<evidence type="ECO:0000313" key="2">
    <source>
        <dbReference type="Proteomes" id="UP001168821"/>
    </source>
</evidence>
<organism evidence="1 2">
    <name type="scientific">Zophobas morio</name>
    <dbReference type="NCBI Taxonomy" id="2755281"/>
    <lineage>
        <taxon>Eukaryota</taxon>
        <taxon>Metazoa</taxon>
        <taxon>Ecdysozoa</taxon>
        <taxon>Arthropoda</taxon>
        <taxon>Hexapoda</taxon>
        <taxon>Insecta</taxon>
        <taxon>Pterygota</taxon>
        <taxon>Neoptera</taxon>
        <taxon>Endopterygota</taxon>
        <taxon>Coleoptera</taxon>
        <taxon>Polyphaga</taxon>
        <taxon>Cucujiformia</taxon>
        <taxon>Tenebrionidae</taxon>
        <taxon>Zophobas</taxon>
    </lineage>
</organism>
<proteinExistence type="predicted"/>
<comment type="caution">
    <text evidence="1">The sequence shown here is derived from an EMBL/GenBank/DDBJ whole genome shotgun (WGS) entry which is preliminary data.</text>
</comment>
<reference evidence="1" key="1">
    <citation type="journal article" date="2023" name="G3 (Bethesda)">
        <title>Whole genome assemblies of Zophobas morio and Tenebrio molitor.</title>
        <authorList>
            <person name="Kaur S."/>
            <person name="Stinson S.A."/>
            <person name="diCenzo G.C."/>
        </authorList>
    </citation>
    <scope>NUCLEOTIDE SEQUENCE</scope>
    <source>
        <strain evidence="1">QUZm001</strain>
    </source>
</reference>
<gene>
    <name evidence="1" type="ORF">Zmor_023930</name>
</gene>
<name>A0AA38HZE0_9CUCU</name>
<dbReference type="AlphaFoldDB" id="A0AA38HZE0"/>
<evidence type="ECO:0000313" key="1">
    <source>
        <dbReference type="EMBL" id="KAJ3646338.1"/>
    </source>
</evidence>
<sequence>MFMTPKLKRHPSRYKSVAMNYINFILEHSKITHRWRCNTSGVWGSWLWPPRRWFYSIGKHMPEIPAIETSRSITSFRLDFYSRSASFVQMAR</sequence>
<keyword evidence="2" id="KW-1185">Reference proteome</keyword>
<dbReference type="EMBL" id="JALNTZ010000007">
    <property type="protein sequence ID" value="KAJ3646338.1"/>
    <property type="molecule type" value="Genomic_DNA"/>
</dbReference>